<dbReference type="Pfam" id="PF00702">
    <property type="entry name" value="Hydrolase"/>
    <property type="match status" value="1"/>
</dbReference>
<dbReference type="Gene3D" id="3.40.50.1000">
    <property type="entry name" value="HAD superfamily/HAD-like"/>
    <property type="match status" value="1"/>
</dbReference>
<dbReference type="PRINTS" id="PR00413">
    <property type="entry name" value="HADHALOGNASE"/>
</dbReference>
<evidence type="ECO:0000256" key="2">
    <source>
        <dbReference type="ARBA" id="ARBA00022723"/>
    </source>
</evidence>
<reference evidence="4" key="1">
    <citation type="journal article" date="2009" name="PLoS Genet.">
        <title>Sequencing, mapping, and analysis of 27,455 maize full-length cDNAs.</title>
        <authorList>
            <person name="Soderlund C."/>
            <person name="Descour A."/>
            <person name="Kudrna D."/>
            <person name="Bomhoff M."/>
            <person name="Boyd L."/>
            <person name="Currie J."/>
            <person name="Angelova A."/>
            <person name="Collura K."/>
            <person name="Wissotski M."/>
            <person name="Ashley E."/>
            <person name="Morrow D."/>
            <person name="Fernandes J."/>
            <person name="Walbot V."/>
            <person name="Yu Y."/>
        </authorList>
    </citation>
    <scope>NUCLEOTIDE SEQUENCE</scope>
    <source>
        <strain evidence="4">B73</strain>
    </source>
</reference>
<protein>
    <recommendedName>
        <fullName evidence="5">Haloacid dehalogenase-like hydrolase domain-containing protein Sgpp</fullName>
    </recommendedName>
</protein>
<dbReference type="SFLD" id="SFLDS00003">
    <property type="entry name" value="Haloacid_Dehalogenase"/>
    <property type="match status" value="1"/>
</dbReference>
<comment type="cofactor">
    <cofactor evidence="1">
        <name>Mg(2+)</name>
        <dbReference type="ChEBI" id="CHEBI:18420"/>
    </cofactor>
</comment>
<dbReference type="ExpressionAtlas" id="C0HGU2">
    <property type="expression patterns" value="baseline"/>
</dbReference>
<dbReference type="AlphaFoldDB" id="C0HGU2"/>
<dbReference type="InterPro" id="IPR006439">
    <property type="entry name" value="HAD-SF_hydro_IA"/>
</dbReference>
<dbReference type="Gene3D" id="1.10.150.240">
    <property type="entry name" value="Putative phosphatase, domain 2"/>
    <property type="match status" value="1"/>
</dbReference>
<evidence type="ECO:0000313" key="4">
    <source>
        <dbReference type="EMBL" id="ACN26245.1"/>
    </source>
</evidence>
<dbReference type="SFLD" id="SFLDG01129">
    <property type="entry name" value="C1.5:_HAD__Beta-PGM__Phosphata"/>
    <property type="match status" value="1"/>
</dbReference>
<dbReference type="InterPro" id="IPR023214">
    <property type="entry name" value="HAD_sf"/>
</dbReference>
<accession>C0HGU2</accession>
<dbReference type="PANTHER" id="PTHR46193">
    <property type="entry name" value="6-PHOSPHOGLUCONATE PHOSPHATASE"/>
    <property type="match status" value="1"/>
</dbReference>
<evidence type="ECO:0008006" key="5">
    <source>
        <dbReference type="Google" id="ProtNLM"/>
    </source>
</evidence>
<dbReference type="InterPro" id="IPR036412">
    <property type="entry name" value="HAD-like_sf"/>
</dbReference>
<dbReference type="CDD" id="cd07505">
    <property type="entry name" value="HAD_BPGM-like"/>
    <property type="match status" value="1"/>
</dbReference>
<dbReference type="NCBIfam" id="TIGR01509">
    <property type="entry name" value="HAD-SF-IA-v3"/>
    <property type="match status" value="1"/>
</dbReference>
<dbReference type="GO" id="GO:0046872">
    <property type="term" value="F:metal ion binding"/>
    <property type="evidence" value="ECO:0007669"/>
    <property type="project" value="UniProtKB-KW"/>
</dbReference>
<name>C0HGU2_MAIZE</name>
<dbReference type="InterPro" id="IPR051600">
    <property type="entry name" value="Beta-PGM-like"/>
</dbReference>
<dbReference type="PANTHER" id="PTHR46193:SF20">
    <property type="entry name" value="OS06G0109500 PROTEIN"/>
    <property type="match status" value="1"/>
</dbReference>
<dbReference type="GO" id="GO:0003824">
    <property type="term" value="F:catalytic activity"/>
    <property type="evidence" value="ECO:0007669"/>
    <property type="project" value="UniProtKB-ARBA"/>
</dbReference>
<dbReference type="SUPFAM" id="SSF56784">
    <property type="entry name" value="HAD-like"/>
    <property type="match status" value="1"/>
</dbReference>
<evidence type="ECO:0000256" key="1">
    <source>
        <dbReference type="ARBA" id="ARBA00001946"/>
    </source>
</evidence>
<keyword evidence="3" id="KW-0460">Magnesium</keyword>
<evidence type="ECO:0000256" key="3">
    <source>
        <dbReference type="ARBA" id="ARBA00022842"/>
    </source>
</evidence>
<dbReference type="EMBL" id="BT061548">
    <property type="protein sequence ID" value="ACN26245.1"/>
    <property type="molecule type" value="mRNA"/>
</dbReference>
<sequence>MISLSSIPPFPERQKLSRFRFNPTKTVKISFQSEQVLRNHGRPSLKFYLLSLCVCVWLLCSSGIGRVAPLEAVLFDIDGTMAISDPFHHRATSEMLLKVGYNNGVPITPEFGMANMAGRSNEQIGRFLFPDWDQRRLDAFFAEKEALFARYAAEGLREIAGLTPLCRWAAGRGLRRAAVTNAPRANAELMISILGLSDFFSLVVTAEECGRSKPYPDPYLRALDLLGVSPDHALVFEDSTTGVQAGIAAGMPVVAIAEESREDKLLAVGATLVIRDYEDPKLWAALDKLDTTRPQAAAAETNGKLTQL</sequence>
<keyword evidence="2" id="KW-0479">Metal-binding</keyword>
<proteinExistence type="evidence at transcript level"/>
<dbReference type="InterPro" id="IPR023198">
    <property type="entry name" value="PGP-like_dom2"/>
</dbReference>
<organism evidence="4">
    <name type="scientific">Zea mays</name>
    <name type="common">Maize</name>
    <dbReference type="NCBI Taxonomy" id="4577"/>
    <lineage>
        <taxon>Eukaryota</taxon>
        <taxon>Viridiplantae</taxon>
        <taxon>Streptophyta</taxon>
        <taxon>Embryophyta</taxon>
        <taxon>Tracheophyta</taxon>
        <taxon>Spermatophyta</taxon>
        <taxon>Magnoliopsida</taxon>
        <taxon>Liliopsida</taxon>
        <taxon>Poales</taxon>
        <taxon>Poaceae</taxon>
        <taxon>PACMAD clade</taxon>
        <taxon>Panicoideae</taxon>
        <taxon>Andropogonodae</taxon>
        <taxon>Andropogoneae</taxon>
        <taxon>Tripsacinae</taxon>
        <taxon>Zea</taxon>
    </lineage>
</organism>